<dbReference type="NCBIfam" id="NF011635">
    <property type="entry name" value="PRK15061.1"/>
    <property type="match status" value="1"/>
</dbReference>
<dbReference type="PRINTS" id="PR00460">
    <property type="entry name" value="BPEROXIDASE"/>
</dbReference>
<comment type="function">
    <text evidence="10">Bifunctional enzyme with both catalase and broad-spectrum peroxidase activity.</text>
</comment>
<feature type="active site" description="Proton acceptor" evidence="10">
    <location>
        <position position="99"/>
    </location>
</feature>
<dbReference type="AlphaFoldDB" id="A0A7X3LVG2"/>
<dbReference type="RefSeq" id="WP_160776107.1">
    <property type="nucleotide sequence ID" value="NZ_WUMV01000006.1"/>
</dbReference>
<dbReference type="Pfam" id="PF00141">
    <property type="entry name" value="peroxidase"/>
    <property type="match status" value="2"/>
</dbReference>
<dbReference type="CDD" id="cd08200">
    <property type="entry name" value="catalase_peroxidase_2"/>
    <property type="match status" value="1"/>
</dbReference>
<keyword evidence="14" id="KW-1185">Reference proteome</keyword>
<accession>A0A7X3LVG2</accession>
<keyword evidence="3 10" id="KW-0479">Metal-binding</keyword>
<feature type="binding site" description="axial binding residue" evidence="10">
    <location>
        <position position="267"/>
    </location>
    <ligand>
        <name>heme b</name>
        <dbReference type="ChEBI" id="CHEBI:60344"/>
    </ligand>
    <ligandPart>
        <name>Fe</name>
        <dbReference type="ChEBI" id="CHEBI:18248"/>
    </ligandPart>
</feature>
<dbReference type="CDD" id="cd00649">
    <property type="entry name" value="catalase_peroxidase_1"/>
    <property type="match status" value="1"/>
</dbReference>
<dbReference type="Gene3D" id="1.10.520.10">
    <property type="match status" value="2"/>
</dbReference>
<dbReference type="PROSITE" id="PS50873">
    <property type="entry name" value="PEROXIDASE_4"/>
    <property type="match status" value="1"/>
</dbReference>
<comment type="similarity">
    <text evidence="9 10 11">Belongs to the peroxidase family. Peroxidase/catalase subfamily.</text>
</comment>
<evidence type="ECO:0000256" key="4">
    <source>
        <dbReference type="ARBA" id="ARBA00023002"/>
    </source>
</evidence>
<comment type="caution">
    <text evidence="13">The sequence shown here is derived from an EMBL/GenBank/DDBJ whole genome shotgun (WGS) entry which is preliminary data.</text>
</comment>
<keyword evidence="4 10" id="KW-0560">Oxidoreductase</keyword>
<name>A0A7X3LVG2_9HYPH</name>
<comment type="caution">
    <text evidence="10">Lacks conserved residue(s) required for the propagation of feature annotation.</text>
</comment>
<dbReference type="GO" id="GO:0042744">
    <property type="term" value="P:hydrogen peroxide catabolic process"/>
    <property type="evidence" value="ECO:0007669"/>
    <property type="project" value="UniProtKB-KW"/>
</dbReference>
<keyword evidence="1 10" id="KW-0575">Peroxidase</keyword>
<proteinExistence type="inferred from homology"/>
<evidence type="ECO:0000256" key="11">
    <source>
        <dbReference type="RuleBase" id="RU003451"/>
    </source>
</evidence>
<gene>
    <name evidence="10 13" type="primary">katG</name>
    <name evidence="13" type="ORF">GR183_13170</name>
</gene>
<evidence type="ECO:0000256" key="3">
    <source>
        <dbReference type="ARBA" id="ARBA00022723"/>
    </source>
</evidence>
<comment type="subunit">
    <text evidence="10">Homodimer or homotetramer.</text>
</comment>
<dbReference type="FunFam" id="1.10.520.10:FF:000002">
    <property type="entry name" value="Catalase-peroxidase"/>
    <property type="match status" value="1"/>
</dbReference>
<evidence type="ECO:0000256" key="1">
    <source>
        <dbReference type="ARBA" id="ARBA00022559"/>
    </source>
</evidence>
<evidence type="ECO:0000259" key="12">
    <source>
        <dbReference type="PROSITE" id="PS50873"/>
    </source>
</evidence>
<keyword evidence="2 10" id="KW-0349">Heme</keyword>
<keyword evidence="6 10" id="KW-0376">Hydrogen peroxide</keyword>
<dbReference type="InterPro" id="IPR010255">
    <property type="entry name" value="Haem_peroxidase_sf"/>
</dbReference>
<evidence type="ECO:0000256" key="8">
    <source>
        <dbReference type="ARBA" id="ARBA00051651"/>
    </source>
</evidence>
<dbReference type="GO" id="GO:0004096">
    <property type="term" value="F:catalase activity"/>
    <property type="evidence" value="ECO:0007669"/>
    <property type="project" value="UniProtKB-UniRule"/>
</dbReference>
<comment type="cofactor">
    <cofactor evidence="10">
        <name>heme b</name>
        <dbReference type="ChEBI" id="CHEBI:60344"/>
    </cofactor>
    <text evidence="10">Binds 1 heme b (iron(II)-protoporphyrin IX) group per dimer.</text>
</comment>
<evidence type="ECO:0000313" key="13">
    <source>
        <dbReference type="EMBL" id="MXN65859.1"/>
    </source>
</evidence>
<evidence type="ECO:0000256" key="2">
    <source>
        <dbReference type="ARBA" id="ARBA00022617"/>
    </source>
</evidence>
<comment type="catalytic activity">
    <reaction evidence="8 10 11">
        <text>H2O2 + AH2 = A + 2 H2O</text>
        <dbReference type="Rhea" id="RHEA:30275"/>
        <dbReference type="ChEBI" id="CHEBI:13193"/>
        <dbReference type="ChEBI" id="CHEBI:15377"/>
        <dbReference type="ChEBI" id="CHEBI:16240"/>
        <dbReference type="ChEBI" id="CHEBI:17499"/>
        <dbReference type="EC" id="1.11.1.21"/>
    </reaction>
</comment>
<evidence type="ECO:0000256" key="6">
    <source>
        <dbReference type="ARBA" id="ARBA00023324"/>
    </source>
</evidence>
<dbReference type="Gene3D" id="1.10.420.10">
    <property type="entry name" value="Peroxidase, domain 2"/>
    <property type="match status" value="2"/>
</dbReference>
<keyword evidence="5 10" id="KW-0408">Iron</keyword>
<evidence type="ECO:0000256" key="7">
    <source>
        <dbReference type="ARBA" id="ARBA00049145"/>
    </source>
</evidence>
<evidence type="ECO:0000313" key="14">
    <source>
        <dbReference type="Proteomes" id="UP000433101"/>
    </source>
</evidence>
<dbReference type="GO" id="GO:0046872">
    <property type="term" value="F:metal ion binding"/>
    <property type="evidence" value="ECO:0007669"/>
    <property type="project" value="UniProtKB-KW"/>
</dbReference>
<sequence length="724" mass="79388">MDAMTDEGTGKCPVMHGGNTAMGTNVMDWWPNALNLDILHQHDTKTNPMGKGFNYREELKKLDVEALKKDLHALMTDSQDWWPADYGHYGGLMIRMAWHAAGTYRLADGRGGGGTGNQRFAPLDSWPDNTSLDKARRLLWPIKKKYGNKLSWADLLILAGNVAYESMGLKTFGFGFGREDIWHPEIDIYWGAEKEWLAPSDNRYESVDDPSTMENPLAAVQMGLIYVNPEGVNGKPDPLKTAAQVRETFARMAMNDEETAALTAGGHTVGKTHGNGDAGALGPDPEAAGVEEQGLGWANPNMGGKASNAVTSGLEGAWTTHPTVFDMGYFDLLFGYEWELRKSPAGANQWEPIDIKEEDKPVDASDPSVRRNPIMTDADMAMKVDPAYRAICEKFMADPEYFKDTFARAWFKLTHRDMGPKARYVGPDVPGEDLIWQDPIPAGAINYDIGAVKRKIAESGLSVSELVSTAWDSARTFRGSDNRGGANGARIRLAPQKDWEGNEPARLAKVLGILEPIAAEAGASIADVIVLAGSVGIEQAAKAAGFDISVPFAPGRGDATDEMTDAESFDVLEPLADGYRNWLKKDYVVSPEELMLDRTQLMGLTAHEMTVLVGGMRVLGTNHGGTKHGVFTDREGALTNDFFVNLTDMANKWMPSGDGLYEIRDRKTGSVKWTATRMDLVFGSNSVLRAYAEVYAQDDNAEKFVKDFVAAWTKVMNADRFDLS</sequence>
<dbReference type="HAMAP" id="MF_01961">
    <property type="entry name" value="Catal_peroxid"/>
    <property type="match status" value="1"/>
</dbReference>
<dbReference type="Proteomes" id="UP000433101">
    <property type="component" value="Unassembled WGS sequence"/>
</dbReference>
<dbReference type="InterPro" id="IPR000763">
    <property type="entry name" value="Catalase_peroxidase"/>
</dbReference>
<evidence type="ECO:0000256" key="10">
    <source>
        <dbReference type="HAMAP-Rule" id="MF_01961"/>
    </source>
</evidence>
<dbReference type="FunFam" id="1.10.420.10:FF:000004">
    <property type="entry name" value="Catalase-peroxidase"/>
    <property type="match status" value="1"/>
</dbReference>
<dbReference type="SUPFAM" id="SSF48113">
    <property type="entry name" value="Heme-dependent peroxidases"/>
    <property type="match status" value="2"/>
</dbReference>
<dbReference type="EC" id="1.11.1.21" evidence="10 11"/>
<feature type="cross-link" description="Tryptophyl-tyrosyl-methioninium (Tyr-Met) (with Trp-98)" evidence="10">
    <location>
        <begin position="226"/>
        <end position="252"/>
    </location>
</feature>
<dbReference type="PRINTS" id="PR00458">
    <property type="entry name" value="PEROXIDASE"/>
</dbReference>
<dbReference type="GO" id="GO:0070301">
    <property type="term" value="P:cellular response to hydrogen peroxide"/>
    <property type="evidence" value="ECO:0007669"/>
    <property type="project" value="TreeGrafter"/>
</dbReference>
<dbReference type="GO" id="GO:0020037">
    <property type="term" value="F:heme binding"/>
    <property type="evidence" value="ECO:0007669"/>
    <property type="project" value="InterPro"/>
</dbReference>
<dbReference type="NCBIfam" id="TIGR00198">
    <property type="entry name" value="cat_per_HPI"/>
    <property type="match status" value="1"/>
</dbReference>
<dbReference type="EMBL" id="WUMV01000006">
    <property type="protein sequence ID" value="MXN65859.1"/>
    <property type="molecule type" value="Genomic_DNA"/>
</dbReference>
<dbReference type="PANTHER" id="PTHR30555">
    <property type="entry name" value="HYDROPEROXIDASE I, BIFUNCTIONAL CATALASE-PEROXIDASE"/>
    <property type="match status" value="1"/>
</dbReference>
<comment type="catalytic activity">
    <reaction evidence="7 10 11">
        <text>2 H2O2 = O2 + 2 H2O</text>
        <dbReference type="Rhea" id="RHEA:20309"/>
        <dbReference type="ChEBI" id="CHEBI:15377"/>
        <dbReference type="ChEBI" id="CHEBI:15379"/>
        <dbReference type="ChEBI" id="CHEBI:16240"/>
        <dbReference type="EC" id="1.11.1.21"/>
    </reaction>
</comment>
<dbReference type="InterPro" id="IPR019794">
    <property type="entry name" value="Peroxidases_AS"/>
</dbReference>
<dbReference type="PANTHER" id="PTHR30555:SF6">
    <property type="entry name" value="CATALASE-PEROXIDASE"/>
    <property type="match status" value="1"/>
</dbReference>
<feature type="domain" description="Plant heme peroxidase family profile" evidence="12">
    <location>
        <begin position="132"/>
        <end position="432"/>
    </location>
</feature>
<evidence type="ECO:0000256" key="5">
    <source>
        <dbReference type="ARBA" id="ARBA00023004"/>
    </source>
</evidence>
<dbReference type="PROSITE" id="PS00436">
    <property type="entry name" value="PEROXIDASE_2"/>
    <property type="match status" value="1"/>
</dbReference>
<organism evidence="13 14">
    <name type="scientific">Stappia sediminis</name>
    <dbReference type="NCBI Taxonomy" id="2692190"/>
    <lineage>
        <taxon>Bacteria</taxon>
        <taxon>Pseudomonadati</taxon>
        <taxon>Pseudomonadota</taxon>
        <taxon>Alphaproteobacteria</taxon>
        <taxon>Hyphomicrobiales</taxon>
        <taxon>Stappiaceae</taxon>
        <taxon>Stappia</taxon>
    </lineage>
</organism>
<dbReference type="InterPro" id="IPR002016">
    <property type="entry name" value="Haem_peroxidase"/>
</dbReference>
<protein>
    <recommendedName>
        <fullName evidence="10 11">Catalase-peroxidase</fullName>
        <shortName evidence="10">CP</shortName>
        <ecNumber evidence="10 11">1.11.1.21</ecNumber>
    </recommendedName>
    <alternativeName>
        <fullName evidence="10">Peroxidase/catalase</fullName>
    </alternativeName>
</protein>
<feature type="site" description="Transition state stabilizer" evidence="10">
    <location>
        <position position="95"/>
    </location>
</feature>
<evidence type="ECO:0000256" key="9">
    <source>
        <dbReference type="ARBA" id="ARBA00060838"/>
    </source>
</evidence>
<reference evidence="13 14" key="1">
    <citation type="submission" date="2019-12" db="EMBL/GenBank/DDBJ databases">
        <authorList>
            <person name="Li M."/>
        </authorList>
    </citation>
    <scope>NUCLEOTIDE SEQUENCE [LARGE SCALE GENOMIC DNA]</scope>
    <source>
        <strain evidence="13 14">GBMRC 2046</strain>
    </source>
</reference>
<dbReference type="GO" id="GO:0005829">
    <property type="term" value="C:cytosol"/>
    <property type="evidence" value="ECO:0007669"/>
    <property type="project" value="TreeGrafter"/>
</dbReference>
<comment type="PTM">
    <text evidence="10">Formation of the three residue Trp-Tyr-Met cross-link is important for the catalase, but not the peroxidase activity of the enzyme.</text>
</comment>